<dbReference type="AlphaFoldDB" id="A0A2T0MXA3"/>
<reference evidence="2 3" key="1">
    <citation type="submission" date="2018-03" db="EMBL/GenBank/DDBJ databases">
        <title>Genomic Encyclopedia of Type Strains, Phase III (KMG-III): the genomes of soil and plant-associated and newly described type strains.</title>
        <authorList>
            <person name="Whitman W."/>
        </authorList>
    </citation>
    <scope>NUCLEOTIDE SEQUENCE [LARGE SCALE GENOMIC DNA]</scope>
    <source>
        <strain evidence="2 3">CGMCC 4.7104</strain>
    </source>
</reference>
<keyword evidence="3" id="KW-1185">Reference proteome</keyword>
<accession>A0A2T0MXA3</accession>
<organism evidence="2 3">
    <name type="scientific">Nonomuraea fuscirosea</name>
    <dbReference type="NCBI Taxonomy" id="1291556"/>
    <lineage>
        <taxon>Bacteria</taxon>
        <taxon>Bacillati</taxon>
        <taxon>Actinomycetota</taxon>
        <taxon>Actinomycetes</taxon>
        <taxon>Streptosporangiales</taxon>
        <taxon>Streptosporangiaceae</taxon>
        <taxon>Nonomuraea</taxon>
    </lineage>
</organism>
<evidence type="ECO:0000313" key="3">
    <source>
        <dbReference type="Proteomes" id="UP000238312"/>
    </source>
</evidence>
<dbReference type="PRINTS" id="PR01217">
    <property type="entry name" value="PRICHEXTENSN"/>
</dbReference>
<name>A0A2T0MXA3_9ACTN</name>
<feature type="compositionally biased region" description="Low complexity" evidence="1">
    <location>
        <begin position="400"/>
        <end position="413"/>
    </location>
</feature>
<feature type="compositionally biased region" description="Pro residues" evidence="1">
    <location>
        <begin position="448"/>
        <end position="465"/>
    </location>
</feature>
<proteinExistence type="predicted"/>
<feature type="region of interest" description="Disordered" evidence="1">
    <location>
        <begin position="387"/>
        <end position="476"/>
    </location>
</feature>
<feature type="compositionally biased region" description="Pro residues" evidence="1">
    <location>
        <begin position="387"/>
        <end position="399"/>
    </location>
</feature>
<sequence>MARLGRFLLAALPLLVPTGCTGEGDDRPGQPAEFAWQCEVSNRVTSGLLQVDAGILTFSASLEKGYAVLKDPERGRRTHAAALSYKLSAGPRFVPAFTPWLDGGTWISRIGPGLEGSIAAGAAATFVYERPTASAAREVLSQVVPPDGWNRAAIGLSARAAGSASLGAGPMAGVEVGGEAETAAEVILYPDKGFAVTRAWRGTVGAGSSGNGPSLLGLRAGWSGSLAVSYSLFFDRELRARQLTVVTETVTGDTMQRTTRLLGLGRRARELVERALPEMLVSPLLAASPPSAGTFLTVTAEPLLARMRSNGTTVRATYSVVADSSEYGLEFVAFGGSLQRGVTRAKLTKISFTKAGQELTHGCGLVEVAPAPVLPPVVTRPTLPPKCVPAPTTPPPTPIPTTFIETPTDTVTPSALDDPCASPSPTPSQTPTDPIPTDPTPTETPTITPTPAPTPTPTEPPPTPSPSTEALESPTP</sequence>
<evidence type="ECO:0000256" key="1">
    <source>
        <dbReference type="SAM" id="MobiDB-lite"/>
    </source>
</evidence>
<feature type="compositionally biased region" description="Pro residues" evidence="1">
    <location>
        <begin position="422"/>
        <end position="439"/>
    </location>
</feature>
<dbReference type="EMBL" id="PVNG01000010">
    <property type="protein sequence ID" value="PRX63729.1"/>
    <property type="molecule type" value="Genomic_DNA"/>
</dbReference>
<gene>
    <name evidence="2" type="ORF">B0I32_110181</name>
</gene>
<feature type="compositionally biased region" description="Low complexity" evidence="1">
    <location>
        <begin position="466"/>
        <end position="476"/>
    </location>
</feature>
<evidence type="ECO:0000313" key="2">
    <source>
        <dbReference type="EMBL" id="PRX63729.1"/>
    </source>
</evidence>
<protein>
    <submittedName>
        <fullName evidence="2">Uncharacterized protein</fullName>
    </submittedName>
</protein>
<comment type="caution">
    <text evidence="2">The sequence shown here is derived from an EMBL/GenBank/DDBJ whole genome shotgun (WGS) entry which is preliminary data.</text>
</comment>
<dbReference type="RefSeq" id="WP_181307700.1">
    <property type="nucleotide sequence ID" value="NZ_PVNG01000010.1"/>
</dbReference>
<dbReference type="Proteomes" id="UP000238312">
    <property type="component" value="Unassembled WGS sequence"/>
</dbReference>